<accession>Q2R8U2</accession>
<protein>
    <submittedName>
        <fullName evidence="1">Uncharacterized protein</fullName>
    </submittedName>
</protein>
<dbReference type="AlphaFoldDB" id="Q2R8U2"/>
<proteinExistence type="predicted"/>
<evidence type="ECO:0000313" key="1">
    <source>
        <dbReference type="EMBL" id="ABA92062.1"/>
    </source>
</evidence>
<gene>
    <name evidence="1" type="ordered locus">LOC_Os11g11010</name>
</gene>
<organism evidence="1">
    <name type="scientific">Oryza sativa subsp. japonica</name>
    <name type="common">Rice</name>
    <dbReference type="NCBI Taxonomy" id="39947"/>
    <lineage>
        <taxon>Eukaryota</taxon>
        <taxon>Viridiplantae</taxon>
        <taxon>Streptophyta</taxon>
        <taxon>Embryophyta</taxon>
        <taxon>Tracheophyta</taxon>
        <taxon>Spermatophyta</taxon>
        <taxon>Magnoliopsida</taxon>
        <taxon>Liliopsida</taxon>
        <taxon>Poales</taxon>
        <taxon>Poaceae</taxon>
        <taxon>BOP clade</taxon>
        <taxon>Oryzoideae</taxon>
        <taxon>Oryzeae</taxon>
        <taxon>Oryzinae</taxon>
        <taxon>Oryza</taxon>
        <taxon>Oryza sativa</taxon>
    </lineage>
</organism>
<reference evidence="1" key="2">
    <citation type="submission" date="2005-04" db="EMBL/GenBank/DDBJ databases">
        <authorList>
            <person name="Buell C.R."/>
            <person name="Wing R.A."/>
            <person name="McCombie W.A."/>
            <person name="Ouyang S."/>
        </authorList>
    </citation>
    <scope>NUCLEOTIDE SEQUENCE</scope>
</reference>
<reference evidence="1" key="3">
    <citation type="submission" date="2006-01" db="EMBL/GenBank/DDBJ databases">
        <authorList>
            <person name="Buell R."/>
        </authorList>
    </citation>
    <scope>NUCLEOTIDE SEQUENCE</scope>
</reference>
<reference evidence="1" key="1">
    <citation type="journal article" date="2005" name="BMC Biol.">
        <title>The sequence of rice chromosomes 11 and 12, rich in disease resistance genes and recent gene duplications.</title>
        <authorList>
            <consortium name="The rice chromosomes 11 and 12 sequencing consortia"/>
        </authorList>
    </citation>
    <scope>NUCLEOTIDE SEQUENCE [LARGE SCALE GENOMIC DNA]</scope>
</reference>
<sequence>MANLFVGAGTRAISSSRAKKMPIVIVRRAPNGKHRKINGDREINGDANLKAHITTYYKGLLALPEASSLTLDESQISDISQVSQLENNALVQDFSEEEIKDATFQMEHNKASGPDGFPAEFYQVF</sequence>
<name>Q2R8U2_ORYSJ</name>
<dbReference type="EMBL" id="DP000010">
    <property type="protein sequence ID" value="ABA92062.1"/>
    <property type="molecule type" value="Genomic_DNA"/>
</dbReference>